<accession>A0AAD6WYB4</accession>
<dbReference type="Proteomes" id="UP001218188">
    <property type="component" value="Unassembled WGS sequence"/>
</dbReference>
<evidence type="ECO:0000313" key="1">
    <source>
        <dbReference type="EMBL" id="KAJ7027891.1"/>
    </source>
</evidence>
<sequence>MAFQDTRHADSVSLADYSTGWNCAAPVKNVPIVPSEELFELPLPLPLNYTATEKLDIEEQGETAMRIAALLVQDDLAVMVEGSNGAYYFQGGAICSRPDEEKLHTSLARFFRRLAVDKLVVRNNYFVRVSPPSLATPSVDPDELAWGENVLGPEDDYGGTKGSSFESPPVLVVTPQTLRHRTERQTLRRLPRSGAIVFTIRTYLVPVEELAREPGVAARFASAVRSWPDGVKEYKGERRYHCVPGPPRLSLSARRPKQTHTELRPAQLNFVQLCLHPAELSQRRKARNAVYGDVLVQYLEEMAEREEGGTAAKPYPF</sequence>
<dbReference type="InterPro" id="IPR021848">
    <property type="entry name" value="HODM_asu-like"/>
</dbReference>
<organism evidence="1 2">
    <name type="scientific">Mycena alexandri</name>
    <dbReference type="NCBI Taxonomy" id="1745969"/>
    <lineage>
        <taxon>Eukaryota</taxon>
        <taxon>Fungi</taxon>
        <taxon>Dikarya</taxon>
        <taxon>Basidiomycota</taxon>
        <taxon>Agaricomycotina</taxon>
        <taxon>Agaricomycetes</taxon>
        <taxon>Agaricomycetidae</taxon>
        <taxon>Agaricales</taxon>
        <taxon>Marasmiineae</taxon>
        <taxon>Mycenaceae</taxon>
        <taxon>Mycena</taxon>
    </lineage>
</organism>
<dbReference type="Pfam" id="PF11927">
    <property type="entry name" value="HODM_asu-like"/>
    <property type="match status" value="1"/>
</dbReference>
<reference evidence="1" key="1">
    <citation type="submission" date="2023-03" db="EMBL/GenBank/DDBJ databases">
        <title>Massive genome expansion in bonnet fungi (Mycena s.s.) driven by repeated elements and novel gene families across ecological guilds.</title>
        <authorList>
            <consortium name="Lawrence Berkeley National Laboratory"/>
            <person name="Harder C.B."/>
            <person name="Miyauchi S."/>
            <person name="Viragh M."/>
            <person name="Kuo A."/>
            <person name="Thoen E."/>
            <person name="Andreopoulos B."/>
            <person name="Lu D."/>
            <person name="Skrede I."/>
            <person name="Drula E."/>
            <person name="Henrissat B."/>
            <person name="Morin E."/>
            <person name="Kohler A."/>
            <person name="Barry K."/>
            <person name="LaButti K."/>
            <person name="Morin E."/>
            <person name="Salamov A."/>
            <person name="Lipzen A."/>
            <person name="Mereny Z."/>
            <person name="Hegedus B."/>
            <person name="Baldrian P."/>
            <person name="Stursova M."/>
            <person name="Weitz H."/>
            <person name="Taylor A."/>
            <person name="Grigoriev I.V."/>
            <person name="Nagy L.G."/>
            <person name="Martin F."/>
            <person name="Kauserud H."/>
        </authorList>
    </citation>
    <scope>NUCLEOTIDE SEQUENCE</scope>
    <source>
        <strain evidence="1">CBHHK200</strain>
    </source>
</reference>
<gene>
    <name evidence="1" type="ORF">C8F04DRAFT_1399249</name>
</gene>
<dbReference type="EMBL" id="JARJCM010000118">
    <property type="protein sequence ID" value="KAJ7027891.1"/>
    <property type="molecule type" value="Genomic_DNA"/>
</dbReference>
<name>A0AAD6WYB4_9AGAR</name>
<comment type="caution">
    <text evidence="1">The sequence shown here is derived from an EMBL/GenBank/DDBJ whole genome shotgun (WGS) entry which is preliminary data.</text>
</comment>
<evidence type="ECO:0000313" key="2">
    <source>
        <dbReference type="Proteomes" id="UP001218188"/>
    </source>
</evidence>
<proteinExistence type="predicted"/>
<keyword evidence="2" id="KW-1185">Reference proteome</keyword>
<dbReference type="AlphaFoldDB" id="A0AAD6WYB4"/>
<protein>
    <submittedName>
        <fullName evidence="1">Uncharacterized protein</fullName>
    </submittedName>
</protein>